<dbReference type="InterPro" id="IPR026282">
    <property type="entry name" value="MJ1563"/>
</dbReference>
<gene>
    <name evidence="6" type="ORF">ACFQFQ_04725</name>
</gene>
<dbReference type="PANTHER" id="PTHR38465:SF1">
    <property type="entry name" value="HTH-TYPE TRANSCRIPTIONAL REGULATOR MJ1563-RELATED"/>
    <property type="match status" value="1"/>
</dbReference>
<dbReference type="CDD" id="cd00090">
    <property type="entry name" value="HTH_ARSR"/>
    <property type="match status" value="1"/>
</dbReference>
<evidence type="ECO:0000256" key="2">
    <source>
        <dbReference type="ARBA" id="ARBA00023125"/>
    </source>
</evidence>
<evidence type="ECO:0000256" key="3">
    <source>
        <dbReference type="ARBA" id="ARBA00023163"/>
    </source>
</evidence>
<dbReference type="PANTHER" id="PTHR38465">
    <property type="entry name" value="HTH-TYPE TRANSCRIPTIONAL REGULATOR MJ1563-RELATED"/>
    <property type="match status" value="1"/>
</dbReference>
<keyword evidence="2 4" id="KW-0238">DNA-binding</keyword>
<comment type="caution">
    <text evidence="6">The sequence shown here is derived from an EMBL/GenBank/DDBJ whole genome shotgun (WGS) entry which is preliminary data.</text>
</comment>
<dbReference type="InterPro" id="IPR036388">
    <property type="entry name" value="WH-like_DNA-bd_sf"/>
</dbReference>
<evidence type="ECO:0000313" key="6">
    <source>
        <dbReference type="EMBL" id="MFC6758974.1"/>
    </source>
</evidence>
<evidence type="ECO:0000256" key="1">
    <source>
        <dbReference type="ARBA" id="ARBA00023015"/>
    </source>
</evidence>
<keyword evidence="3 4" id="KW-0804">Transcription</keyword>
<name>A0ABW2AZY1_9RHOB</name>
<dbReference type="EMBL" id="JBHSWG010000001">
    <property type="protein sequence ID" value="MFC6758974.1"/>
    <property type="molecule type" value="Genomic_DNA"/>
</dbReference>
<keyword evidence="1 4" id="KW-0805">Transcription regulation</keyword>
<protein>
    <recommendedName>
        <fullName evidence="4">HTH-type transcriptional regulator</fullName>
    </recommendedName>
</protein>
<evidence type="ECO:0000259" key="5">
    <source>
        <dbReference type="Pfam" id="PF12802"/>
    </source>
</evidence>
<evidence type="ECO:0000256" key="4">
    <source>
        <dbReference type="PIRNR" id="PIRNR006707"/>
    </source>
</evidence>
<dbReference type="SUPFAM" id="SSF46785">
    <property type="entry name" value="Winged helix' DNA-binding domain"/>
    <property type="match status" value="1"/>
</dbReference>
<dbReference type="PIRSF" id="PIRSF006707">
    <property type="entry name" value="MJ1563"/>
    <property type="match status" value="1"/>
</dbReference>
<dbReference type="Proteomes" id="UP001596353">
    <property type="component" value="Unassembled WGS sequence"/>
</dbReference>
<keyword evidence="7" id="KW-1185">Reference proteome</keyword>
<proteinExistence type="inferred from homology"/>
<dbReference type="Pfam" id="PF12802">
    <property type="entry name" value="MarR_2"/>
    <property type="match status" value="1"/>
</dbReference>
<feature type="domain" description="HTH marR-type" evidence="5">
    <location>
        <begin position="27"/>
        <end position="80"/>
    </location>
</feature>
<organism evidence="6 7">
    <name type="scientific">Sulfitobacter porphyrae</name>
    <dbReference type="NCBI Taxonomy" id="1246864"/>
    <lineage>
        <taxon>Bacteria</taxon>
        <taxon>Pseudomonadati</taxon>
        <taxon>Pseudomonadota</taxon>
        <taxon>Alphaproteobacteria</taxon>
        <taxon>Rhodobacterales</taxon>
        <taxon>Roseobacteraceae</taxon>
        <taxon>Sulfitobacter</taxon>
    </lineage>
</organism>
<accession>A0ABW2AZY1</accession>
<dbReference type="Gene3D" id="1.10.10.10">
    <property type="entry name" value="Winged helix-like DNA-binding domain superfamily/Winged helix DNA-binding domain"/>
    <property type="match status" value="1"/>
</dbReference>
<evidence type="ECO:0000313" key="7">
    <source>
        <dbReference type="Proteomes" id="UP001596353"/>
    </source>
</evidence>
<dbReference type="InterPro" id="IPR052362">
    <property type="entry name" value="HTH-GbsR_regulator"/>
</dbReference>
<reference evidence="7" key="1">
    <citation type="journal article" date="2019" name="Int. J. Syst. Evol. Microbiol.">
        <title>The Global Catalogue of Microorganisms (GCM) 10K type strain sequencing project: providing services to taxonomists for standard genome sequencing and annotation.</title>
        <authorList>
            <consortium name="The Broad Institute Genomics Platform"/>
            <consortium name="The Broad Institute Genome Sequencing Center for Infectious Disease"/>
            <person name="Wu L."/>
            <person name="Ma J."/>
        </authorList>
    </citation>
    <scope>NUCLEOTIDE SEQUENCE [LARGE SCALE GENOMIC DNA]</scope>
    <source>
        <strain evidence="7">CCUG 66188</strain>
    </source>
</reference>
<dbReference type="InterPro" id="IPR000835">
    <property type="entry name" value="HTH_MarR-typ"/>
</dbReference>
<sequence>MHLTPAMQNFILHWGDMGAKWGTNRSVAQIHALLHIAPEALSADEICELLNLARSNVSNGLKELQSLGLVKSQRKLGDRRDHFTSIRDMFDLVNQVIESRREREYAPTLAALREVQAEAEQDATPPAVKARINETLTTMQMFDDWYRDVSRLPRSVQLSVIKLGAASRASCQSPRTGADKRLPFTRGFLS</sequence>
<dbReference type="InterPro" id="IPR011991">
    <property type="entry name" value="ArsR-like_HTH"/>
</dbReference>
<comment type="similarity">
    <text evidence="4">Belongs to the GbsR family.</text>
</comment>
<dbReference type="InterPro" id="IPR036390">
    <property type="entry name" value="WH_DNA-bd_sf"/>
</dbReference>